<dbReference type="CDD" id="cd00038">
    <property type="entry name" value="CAP_ED"/>
    <property type="match status" value="1"/>
</dbReference>
<dbReference type="InterPro" id="IPR036388">
    <property type="entry name" value="WH-like_DNA-bd_sf"/>
</dbReference>
<dbReference type="EMBL" id="FQTU01000002">
    <property type="protein sequence ID" value="SHE42048.1"/>
    <property type="molecule type" value="Genomic_DNA"/>
</dbReference>
<dbReference type="Proteomes" id="UP000184251">
    <property type="component" value="Unassembled WGS sequence"/>
</dbReference>
<feature type="domain" description="Cyclic nucleotide-binding" evidence="4">
    <location>
        <begin position="15"/>
        <end position="129"/>
    </location>
</feature>
<keyword evidence="7" id="KW-1185">Reference proteome</keyword>
<dbReference type="InterPro" id="IPR018490">
    <property type="entry name" value="cNMP-bd_dom_sf"/>
</dbReference>
<dbReference type="InterPro" id="IPR036390">
    <property type="entry name" value="WH_DNA-bd_sf"/>
</dbReference>
<evidence type="ECO:0000313" key="6">
    <source>
        <dbReference type="EMBL" id="SHE42048.1"/>
    </source>
</evidence>
<dbReference type="Pfam" id="PF00027">
    <property type="entry name" value="cNMP_binding"/>
    <property type="match status" value="1"/>
</dbReference>
<dbReference type="PANTHER" id="PTHR24567">
    <property type="entry name" value="CRP FAMILY TRANSCRIPTIONAL REGULATORY PROTEIN"/>
    <property type="match status" value="1"/>
</dbReference>
<reference evidence="6 7" key="1">
    <citation type="submission" date="2016-11" db="EMBL/GenBank/DDBJ databases">
        <authorList>
            <person name="Jaros S."/>
            <person name="Januszkiewicz K."/>
            <person name="Wedrychowicz H."/>
        </authorList>
    </citation>
    <scope>NUCLEOTIDE SEQUENCE [LARGE SCALE GENOMIC DNA]</scope>
    <source>
        <strain evidence="6 7">DSM 14828</strain>
    </source>
</reference>
<keyword evidence="3" id="KW-0804">Transcription</keyword>
<dbReference type="SMART" id="SM00419">
    <property type="entry name" value="HTH_CRP"/>
    <property type="match status" value="1"/>
</dbReference>
<protein>
    <submittedName>
        <fullName evidence="6">Crp-like helix-turn-helix domain-containing protein</fullName>
    </submittedName>
</protein>
<name>A0A1M4TCG8_9FIRM</name>
<keyword evidence="1" id="KW-0805">Transcription regulation</keyword>
<accession>A0A1M4TCG8</accession>
<gene>
    <name evidence="6" type="ORF">SAMN02746064_00448</name>
</gene>
<dbReference type="InterPro" id="IPR012318">
    <property type="entry name" value="HTH_CRP"/>
</dbReference>
<dbReference type="GO" id="GO:0005829">
    <property type="term" value="C:cytosol"/>
    <property type="evidence" value="ECO:0007669"/>
    <property type="project" value="TreeGrafter"/>
</dbReference>
<organism evidence="6 7">
    <name type="scientific">Alkalibacter saccharofermentans DSM 14828</name>
    <dbReference type="NCBI Taxonomy" id="1120975"/>
    <lineage>
        <taxon>Bacteria</taxon>
        <taxon>Bacillati</taxon>
        <taxon>Bacillota</taxon>
        <taxon>Clostridia</taxon>
        <taxon>Eubacteriales</taxon>
        <taxon>Eubacteriaceae</taxon>
        <taxon>Alkalibacter</taxon>
    </lineage>
</organism>
<dbReference type="STRING" id="1120975.SAMN02746064_00448"/>
<dbReference type="SUPFAM" id="SSF46785">
    <property type="entry name" value="Winged helix' DNA-binding domain"/>
    <property type="match status" value="1"/>
</dbReference>
<dbReference type="Pfam" id="PF13545">
    <property type="entry name" value="HTH_Crp_2"/>
    <property type="match status" value="1"/>
</dbReference>
<dbReference type="InterPro" id="IPR014710">
    <property type="entry name" value="RmlC-like_jellyroll"/>
</dbReference>
<dbReference type="Gene3D" id="1.10.10.10">
    <property type="entry name" value="Winged helix-like DNA-binding domain superfamily/Winged helix DNA-binding domain"/>
    <property type="match status" value="1"/>
</dbReference>
<dbReference type="PROSITE" id="PS51063">
    <property type="entry name" value="HTH_CRP_2"/>
    <property type="match status" value="1"/>
</dbReference>
<dbReference type="PROSITE" id="PS50042">
    <property type="entry name" value="CNMP_BINDING_3"/>
    <property type="match status" value="1"/>
</dbReference>
<dbReference type="InterPro" id="IPR050397">
    <property type="entry name" value="Env_Response_Regulators"/>
</dbReference>
<dbReference type="PANTHER" id="PTHR24567:SF74">
    <property type="entry name" value="HTH-TYPE TRANSCRIPTIONAL REGULATOR ARCR"/>
    <property type="match status" value="1"/>
</dbReference>
<dbReference type="RefSeq" id="WP_073269450.1">
    <property type="nucleotide sequence ID" value="NZ_FQTU01000002.1"/>
</dbReference>
<evidence type="ECO:0000259" key="4">
    <source>
        <dbReference type="PROSITE" id="PS50042"/>
    </source>
</evidence>
<dbReference type="Gene3D" id="2.60.120.10">
    <property type="entry name" value="Jelly Rolls"/>
    <property type="match status" value="1"/>
</dbReference>
<evidence type="ECO:0000256" key="2">
    <source>
        <dbReference type="ARBA" id="ARBA00023125"/>
    </source>
</evidence>
<dbReference type="SMART" id="SM00100">
    <property type="entry name" value="cNMP"/>
    <property type="match status" value="1"/>
</dbReference>
<dbReference type="AlphaFoldDB" id="A0A1M4TCG8"/>
<proteinExistence type="predicted"/>
<feature type="domain" description="HTH crp-type" evidence="5">
    <location>
        <begin position="143"/>
        <end position="208"/>
    </location>
</feature>
<dbReference type="OrthoDB" id="8254501at2"/>
<evidence type="ECO:0000259" key="5">
    <source>
        <dbReference type="PROSITE" id="PS51063"/>
    </source>
</evidence>
<evidence type="ECO:0000256" key="1">
    <source>
        <dbReference type="ARBA" id="ARBA00023015"/>
    </source>
</evidence>
<sequence length="216" mass="24460">MDNIPITQEHILDLPEELYEIFNTKQVKLYNKHQMVYRQGEAAEGFYFLKSGKIKVFVNSPEGLEKNLAVYNRGDVFGEASFFDGYPRISSAKAITDCEIIMMDKSDLLDLFKKKPLLALKFIETLSKKVRMLSNEIDSMSFLAADKRIAGFLLELSQSLNGEIEISQEDIGVAVGVSRVTVSRVLGSFAAKGWIKTMYKKILIMDHDALLNFTRT</sequence>
<dbReference type="InterPro" id="IPR000595">
    <property type="entry name" value="cNMP-bd_dom"/>
</dbReference>
<evidence type="ECO:0000256" key="3">
    <source>
        <dbReference type="ARBA" id="ARBA00023163"/>
    </source>
</evidence>
<dbReference type="GO" id="GO:0003677">
    <property type="term" value="F:DNA binding"/>
    <property type="evidence" value="ECO:0007669"/>
    <property type="project" value="UniProtKB-KW"/>
</dbReference>
<dbReference type="SUPFAM" id="SSF51206">
    <property type="entry name" value="cAMP-binding domain-like"/>
    <property type="match status" value="1"/>
</dbReference>
<evidence type="ECO:0000313" key="7">
    <source>
        <dbReference type="Proteomes" id="UP000184251"/>
    </source>
</evidence>
<dbReference type="GO" id="GO:0003700">
    <property type="term" value="F:DNA-binding transcription factor activity"/>
    <property type="evidence" value="ECO:0007669"/>
    <property type="project" value="TreeGrafter"/>
</dbReference>
<keyword evidence="2" id="KW-0238">DNA-binding</keyword>